<proteinExistence type="predicted"/>
<keyword evidence="1" id="KW-0472">Membrane</keyword>
<evidence type="ECO:0000256" key="1">
    <source>
        <dbReference type="SAM" id="Phobius"/>
    </source>
</evidence>
<organism evidence="2">
    <name type="scientific">bioreactor metagenome</name>
    <dbReference type="NCBI Taxonomy" id="1076179"/>
    <lineage>
        <taxon>unclassified sequences</taxon>
        <taxon>metagenomes</taxon>
        <taxon>ecological metagenomes</taxon>
    </lineage>
</organism>
<protein>
    <submittedName>
        <fullName evidence="2">Uncharacterized protein</fullName>
    </submittedName>
</protein>
<reference evidence="2" key="1">
    <citation type="submission" date="2019-08" db="EMBL/GenBank/DDBJ databases">
        <authorList>
            <person name="Kucharzyk K."/>
            <person name="Murdoch R.W."/>
            <person name="Higgins S."/>
            <person name="Loffler F."/>
        </authorList>
    </citation>
    <scope>NUCLEOTIDE SEQUENCE</scope>
</reference>
<dbReference type="AlphaFoldDB" id="A0A645FSH6"/>
<keyword evidence="1" id="KW-0812">Transmembrane</keyword>
<keyword evidence="1" id="KW-1133">Transmembrane helix</keyword>
<feature type="transmembrane region" description="Helical" evidence="1">
    <location>
        <begin position="22"/>
        <end position="46"/>
    </location>
</feature>
<sequence length="66" mass="7359">MLFKFTFSPALEKVEIVGIDKAFVLFISYCTISVGIGSKIFLGILANDEERFWLGSSSTLCNQSFQ</sequence>
<evidence type="ECO:0000313" key="2">
    <source>
        <dbReference type="EMBL" id="MPN15033.1"/>
    </source>
</evidence>
<comment type="caution">
    <text evidence="2">The sequence shown here is derived from an EMBL/GenBank/DDBJ whole genome shotgun (WGS) entry which is preliminary data.</text>
</comment>
<dbReference type="EMBL" id="VSSQ01061743">
    <property type="protein sequence ID" value="MPN15033.1"/>
    <property type="molecule type" value="Genomic_DNA"/>
</dbReference>
<name>A0A645FSH6_9ZZZZ</name>
<accession>A0A645FSH6</accession>
<gene>
    <name evidence="2" type="ORF">SDC9_162362</name>
</gene>